<gene>
    <name evidence="2" type="ORF">LPW39_14915</name>
</gene>
<name>A0AAW4XZJ3_9BURK</name>
<reference evidence="2 3" key="1">
    <citation type="submission" date="2021-11" db="EMBL/GenBank/DDBJ databases">
        <title>Genome sequence.</title>
        <authorList>
            <person name="Sun Q."/>
        </authorList>
    </citation>
    <scope>NUCLEOTIDE SEQUENCE [LARGE SCALE GENOMIC DNA]</scope>
    <source>
        <strain evidence="2 3">KCTC 12005</strain>
    </source>
</reference>
<dbReference type="EMBL" id="JAJNCT010000020">
    <property type="protein sequence ID" value="MCD2166413.1"/>
    <property type="molecule type" value="Genomic_DNA"/>
</dbReference>
<dbReference type="SUPFAM" id="SSF55486">
    <property type="entry name" value="Metalloproteases ('zincins'), catalytic domain"/>
    <property type="match status" value="1"/>
</dbReference>
<organism evidence="2 3">
    <name type="scientific">Comamonas koreensis</name>
    <dbReference type="NCBI Taxonomy" id="160825"/>
    <lineage>
        <taxon>Bacteria</taxon>
        <taxon>Pseudomonadati</taxon>
        <taxon>Pseudomonadota</taxon>
        <taxon>Betaproteobacteria</taxon>
        <taxon>Burkholderiales</taxon>
        <taxon>Comamonadaceae</taxon>
        <taxon>Comamonas</taxon>
    </lineage>
</organism>
<accession>A0AAW4XZJ3</accession>
<dbReference type="Proteomes" id="UP001199260">
    <property type="component" value="Unassembled WGS sequence"/>
</dbReference>
<evidence type="ECO:0000313" key="2">
    <source>
        <dbReference type="EMBL" id="MCD2166413.1"/>
    </source>
</evidence>
<dbReference type="InterPro" id="IPR029463">
    <property type="entry name" value="Lys_MEP"/>
</dbReference>
<dbReference type="RefSeq" id="WP_230776599.1">
    <property type="nucleotide sequence ID" value="NZ_JAJNCT010000020.1"/>
</dbReference>
<dbReference type="AlphaFoldDB" id="A0AAW4XZJ3"/>
<protein>
    <recommendedName>
        <fullName evidence="1">Lysine-specific metallo-endopeptidase domain-containing protein</fullName>
    </recommendedName>
</protein>
<feature type="domain" description="Lysine-specific metallo-endopeptidase" evidence="1">
    <location>
        <begin position="95"/>
        <end position="253"/>
    </location>
</feature>
<evidence type="ECO:0000313" key="3">
    <source>
        <dbReference type="Proteomes" id="UP001199260"/>
    </source>
</evidence>
<dbReference type="GO" id="GO:0004222">
    <property type="term" value="F:metalloendopeptidase activity"/>
    <property type="evidence" value="ECO:0007669"/>
    <property type="project" value="InterPro"/>
</dbReference>
<keyword evidence="3" id="KW-1185">Reference proteome</keyword>
<dbReference type="SMART" id="SM01351">
    <property type="entry name" value="Aspzincin_M35"/>
    <property type="match status" value="1"/>
</dbReference>
<comment type="caution">
    <text evidence="2">The sequence shown here is derived from an EMBL/GenBank/DDBJ whole genome shotgun (WGS) entry which is preliminary data.</text>
</comment>
<evidence type="ECO:0000259" key="1">
    <source>
        <dbReference type="SMART" id="SM01351"/>
    </source>
</evidence>
<dbReference type="Gene3D" id="3.40.390.10">
    <property type="entry name" value="Collagenase (Catalytic Domain)"/>
    <property type="match status" value="1"/>
</dbReference>
<proteinExistence type="predicted"/>
<dbReference type="CDD" id="cd11007">
    <property type="entry name" value="M35_like_1"/>
    <property type="match status" value="1"/>
</dbReference>
<dbReference type="InterPro" id="IPR034108">
    <property type="entry name" value="Pept_M35-like_proteobacteria"/>
</dbReference>
<dbReference type="InterPro" id="IPR024079">
    <property type="entry name" value="MetalloPept_cat_dom_sf"/>
</dbReference>
<sequence length="262" mass="29067">MYFKIPGPLGVREHSNNHDGPFISKFFHNGVHQAPSHGFDGAVGAPYFSTPLANKVTNSDIAAGLMCEELSEAEFSVLVMALCKDAIVLAEQRQAELQRWDAAAKKRTWIWFNSSSEELRDFLLKGIAATIVSLRALRAKDFVQYSEENIKLGSCHGSVVDPEAAASVCPVDVANKRIMIAPKFCGLSRDKRNPYNGEIGDGDSQLLTLVHEVTHFKDVFGSNDNFYSTFRSIKYVEDPGIRFNADSLAAYIIGTNPRQERY</sequence>